<reference evidence="1 2" key="2">
    <citation type="journal article" date="2019" name="G3 (Bethesda)">
        <title>Hybrid Assembly of the Genome of the Entomopathogenic Nematode Steinernema carpocapsae Identifies the X-Chromosome.</title>
        <authorList>
            <person name="Serra L."/>
            <person name="Macchietto M."/>
            <person name="Macias-Munoz A."/>
            <person name="McGill C.J."/>
            <person name="Rodriguez I.M."/>
            <person name="Rodriguez B."/>
            <person name="Murad R."/>
            <person name="Mortazavi A."/>
        </authorList>
    </citation>
    <scope>NUCLEOTIDE SEQUENCE [LARGE SCALE GENOMIC DNA]</scope>
    <source>
        <strain evidence="1 2">ALL</strain>
    </source>
</reference>
<evidence type="ECO:0000313" key="2">
    <source>
        <dbReference type="Proteomes" id="UP000298663"/>
    </source>
</evidence>
<reference evidence="1 2" key="1">
    <citation type="journal article" date="2015" name="Genome Biol.">
        <title>Comparative genomics of Steinernema reveals deeply conserved gene regulatory networks.</title>
        <authorList>
            <person name="Dillman A.R."/>
            <person name="Macchietto M."/>
            <person name="Porter C.F."/>
            <person name="Rogers A."/>
            <person name="Williams B."/>
            <person name="Antoshechkin I."/>
            <person name="Lee M.M."/>
            <person name="Goodwin Z."/>
            <person name="Lu X."/>
            <person name="Lewis E.E."/>
            <person name="Goodrich-Blair H."/>
            <person name="Stock S.P."/>
            <person name="Adams B.J."/>
            <person name="Sternberg P.W."/>
            <person name="Mortazavi A."/>
        </authorList>
    </citation>
    <scope>NUCLEOTIDE SEQUENCE [LARGE SCALE GENOMIC DNA]</scope>
    <source>
        <strain evidence="1 2">ALL</strain>
    </source>
</reference>
<comment type="caution">
    <text evidence="1">The sequence shown here is derived from an EMBL/GenBank/DDBJ whole genome shotgun (WGS) entry which is preliminary data.</text>
</comment>
<proteinExistence type="predicted"/>
<dbReference type="Proteomes" id="UP000298663">
    <property type="component" value="Unassembled WGS sequence"/>
</dbReference>
<organism evidence="1 2">
    <name type="scientific">Steinernema carpocapsae</name>
    <name type="common">Entomopathogenic nematode</name>
    <dbReference type="NCBI Taxonomy" id="34508"/>
    <lineage>
        <taxon>Eukaryota</taxon>
        <taxon>Metazoa</taxon>
        <taxon>Ecdysozoa</taxon>
        <taxon>Nematoda</taxon>
        <taxon>Chromadorea</taxon>
        <taxon>Rhabditida</taxon>
        <taxon>Tylenchina</taxon>
        <taxon>Panagrolaimomorpha</taxon>
        <taxon>Strongyloidoidea</taxon>
        <taxon>Steinernematidae</taxon>
        <taxon>Steinernema</taxon>
    </lineage>
</organism>
<dbReference type="AlphaFoldDB" id="A0A4U5P945"/>
<evidence type="ECO:0000313" key="1">
    <source>
        <dbReference type="EMBL" id="TKR92640.1"/>
    </source>
</evidence>
<protein>
    <submittedName>
        <fullName evidence="1">Uncharacterized protein</fullName>
    </submittedName>
</protein>
<name>A0A4U5P945_STECR</name>
<gene>
    <name evidence="1" type="ORF">L596_007256</name>
</gene>
<sequence>MANKERESRNASQERRKRWRVVAQKPLKPFWTCDRRCDLNAIRNRFESCSESSPVQTDRKILRFCAVFACHVHFSDQFSRFHCVILSCTFKLMRDRVFKLTATSPRLSPACCRAKTTSLNTLRRHAGDSPGDIICMERAPNFLKRL</sequence>
<dbReference type="EMBL" id="AZBU02000002">
    <property type="protein sequence ID" value="TKR92640.1"/>
    <property type="molecule type" value="Genomic_DNA"/>
</dbReference>
<keyword evidence="2" id="KW-1185">Reference proteome</keyword>
<accession>A0A4U5P945</accession>